<dbReference type="AlphaFoldDB" id="B0CEL6"/>
<dbReference type="EMBL" id="CP000828">
    <property type="protein sequence ID" value="ABW28121.1"/>
    <property type="molecule type" value="Genomic_DNA"/>
</dbReference>
<dbReference type="HOGENOM" id="CLU_1709246_0_0_3"/>
<evidence type="ECO:0000256" key="1">
    <source>
        <dbReference type="SAM" id="Phobius"/>
    </source>
</evidence>
<accession>B0CEL6</accession>
<proteinExistence type="predicted"/>
<dbReference type="STRING" id="329726.AM1_3125"/>
<dbReference type="Proteomes" id="UP000000268">
    <property type="component" value="Chromosome"/>
</dbReference>
<keyword evidence="1" id="KW-1133">Transmembrane helix</keyword>
<evidence type="ECO:0000313" key="3">
    <source>
        <dbReference type="Proteomes" id="UP000000268"/>
    </source>
</evidence>
<name>B0CEL6_ACAM1</name>
<keyword evidence="1" id="KW-0472">Membrane</keyword>
<evidence type="ECO:0008006" key="4">
    <source>
        <dbReference type="Google" id="ProtNLM"/>
    </source>
</evidence>
<keyword evidence="3" id="KW-1185">Reference proteome</keyword>
<keyword evidence="1" id="KW-0812">Transmembrane</keyword>
<organism evidence="2 3">
    <name type="scientific">Acaryochloris marina (strain MBIC 11017)</name>
    <dbReference type="NCBI Taxonomy" id="329726"/>
    <lineage>
        <taxon>Bacteria</taxon>
        <taxon>Bacillati</taxon>
        <taxon>Cyanobacteriota</taxon>
        <taxon>Cyanophyceae</taxon>
        <taxon>Acaryochloridales</taxon>
        <taxon>Acaryochloridaceae</taxon>
        <taxon>Acaryochloris</taxon>
    </lineage>
</organism>
<evidence type="ECO:0000313" key="2">
    <source>
        <dbReference type="EMBL" id="ABW28121.1"/>
    </source>
</evidence>
<sequence>MKSQICKHLHTLHQMTFINNLMTLIFVGVPVVVMVWIYSWVSRADVVEGQIVGFEVTTNDEGGNRFKPKVVYEIDGETREFTSSWSANFTGFRVGETVKVFVSRNRKLTVIAAYMELYGVPIFSIVLFLFLRLGGFIYQYSDAIFYFLHPQLV</sequence>
<feature type="transmembrane region" description="Helical" evidence="1">
    <location>
        <begin position="21"/>
        <end position="41"/>
    </location>
</feature>
<reference evidence="2 3" key="1">
    <citation type="journal article" date="2008" name="Proc. Natl. Acad. Sci. U.S.A.">
        <title>Niche adaptation and genome expansion in the chlorophyll d-producing cyanobacterium Acaryochloris marina.</title>
        <authorList>
            <person name="Swingley W.D."/>
            <person name="Chen M."/>
            <person name="Cheung P.C."/>
            <person name="Conrad A.L."/>
            <person name="Dejesa L.C."/>
            <person name="Hao J."/>
            <person name="Honchak B.M."/>
            <person name="Karbach L.E."/>
            <person name="Kurdoglu A."/>
            <person name="Lahiri S."/>
            <person name="Mastrian S.D."/>
            <person name="Miyashita H."/>
            <person name="Page L."/>
            <person name="Ramakrishna P."/>
            <person name="Satoh S."/>
            <person name="Sattley W.M."/>
            <person name="Shimada Y."/>
            <person name="Taylor H.L."/>
            <person name="Tomo T."/>
            <person name="Tsuchiya T."/>
            <person name="Wang Z.T."/>
            <person name="Raymond J."/>
            <person name="Mimuro M."/>
            <person name="Blankenship R.E."/>
            <person name="Touchman J.W."/>
        </authorList>
    </citation>
    <scope>NUCLEOTIDE SEQUENCE [LARGE SCALE GENOMIC DNA]</scope>
    <source>
        <strain evidence="3">MBIC 11017</strain>
    </source>
</reference>
<protein>
    <recommendedName>
        <fullName evidence="4">DUF3592 domain-containing protein</fullName>
    </recommendedName>
</protein>
<dbReference type="OrthoDB" id="4212335at2"/>
<feature type="transmembrane region" description="Helical" evidence="1">
    <location>
        <begin position="111"/>
        <end position="131"/>
    </location>
</feature>
<gene>
    <name evidence="2" type="ordered locus">AM1_3125</name>
</gene>
<dbReference type="KEGG" id="amr:AM1_3125"/>